<keyword evidence="1" id="KW-0802">TPR repeat</keyword>
<dbReference type="EMBL" id="KV923287">
    <property type="protein sequence ID" value="PIO40806.1"/>
    <property type="molecule type" value="Genomic_DNA"/>
</dbReference>
<evidence type="ECO:0000313" key="2">
    <source>
        <dbReference type="EMBL" id="PIO40806.1"/>
    </source>
</evidence>
<sequence length="227" mass="26091">MLIGIKLYPEKCTCIAFLLKIAMHFLVCGGAKALLCLLPHICSVRSEGMLLVNVMPHTHERNVRQKKSDGSFSSYIPIVCMPHRTYFLENSHGPRNRTCSKYFRRNQYRENRSSVCCCDGPKMTHALKQVQDGGYWLLAIELPFSSPVVRVVRHRVLGGWCSMIEMNFKDAFRSFERLKNESRWSQCYYAYLTAGKTSQRATGTNLPAETLIIKVFSLRISKDYKFS</sequence>
<dbReference type="GO" id="GO:0060271">
    <property type="term" value="P:cilium assembly"/>
    <property type="evidence" value="ECO:0007669"/>
    <property type="project" value="TreeGrafter"/>
</dbReference>
<dbReference type="InterPro" id="IPR019412">
    <property type="entry name" value="IML2/TPR_39"/>
</dbReference>
<keyword evidence="3" id="KW-1185">Reference proteome</keyword>
<dbReference type="Pfam" id="PF10300">
    <property type="entry name" value="Iml2-TPR_39"/>
    <property type="match status" value="1"/>
</dbReference>
<organism evidence="2 3">
    <name type="scientific">Aquarana catesbeiana</name>
    <name type="common">American bullfrog</name>
    <name type="synonym">Rana catesbeiana</name>
    <dbReference type="NCBI Taxonomy" id="8400"/>
    <lineage>
        <taxon>Eukaryota</taxon>
        <taxon>Metazoa</taxon>
        <taxon>Chordata</taxon>
        <taxon>Craniata</taxon>
        <taxon>Vertebrata</taxon>
        <taxon>Euteleostomi</taxon>
        <taxon>Amphibia</taxon>
        <taxon>Batrachia</taxon>
        <taxon>Anura</taxon>
        <taxon>Neobatrachia</taxon>
        <taxon>Ranoidea</taxon>
        <taxon>Ranidae</taxon>
        <taxon>Aquarana</taxon>
    </lineage>
</organism>
<gene>
    <name evidence="2" type="ORF">AB205_0065490</name>
</gene>
<evidence type="ECO:0000256" key="1">
    <source>
        <dbReference type="ARBA" id="ARBA00022803"/>
    </source>
</evidence>
<protein>
    <submittedName>
        <fullName evidence="2">Uncharacterized protein</fullName>
    </submittedName>
</protein>
<name>A0A2G9SKW2_AQUCT</name>
<reference evidence="3" key="1">
    <citation type="journal article" date="2017" name="Nat. Commun.">
        <title>The North American bullfrog draft genome provides insight into hormonal regulation of long noncoding RNA.</title>
        <authorList>
            <person name="Hammond S.A."/>
            <person name="Warren R.L."/>
            <person name="Vandervalk B.P."/>
            <person name="Kucuk E."/>
            <person name="Khan H."/>
            <person name="Gibb E.A."/>
            <person name="Pandoh P."/>
            <person name="Kirk H."/>
            <person name="Zhao Y."/>
            <person name="Jones M."/>
            <person name="Mungall A.J."/>
            <person name="Coope R."/>
            <person name="Pleasance S."/>
            <person name="Moore R.A."/>
            <person name="Holt R.A."/>
            <person name="Round J.M."/>
            <person name="Ohora S."/>
            <person name="Walle B.V."/>
            <person name="Veldhoen N."/>
            <person name="Helbing C.C."/>
            <person name="Birol I."/>
        </authorList>
    </citation>
    <scope>NUCLEOTIDE SEQUENCE [LARGE SCALE GENOMIC DNA]</scope>
</reference>
<dbReference type="PANTHER" id="PTHR31859:SF1">
    <property type="entry name" value="TETRATRICOPEPTIDE REPEAT PROTEIN 39C"/>
    <property type="match status" value="1"/>
</dbReference>
<accession>A0A2G9SKW2</accession>
<dbReference type="OrthoDB" id="2154985at2759"/>
<proteinExistence type="predicted"/>
<dbReference type="AlphaFoldDB" id="A0A2G9SKW2"/>
<dbReference type="PANTHER" id="PTHR31859">
    <property type="entry name" value="TETRATRICOPEPTIDE REPEAT PROTEIN 39 FAMILY MEMBER"/>
    <property type="match status" value="1"/>
</dbReference>
<dbReference type="Proteomes" id="UP000228934">
    <property type="component" value="Unassembled WGS sequence"/>
</dbReference>
<evidence type="ECO:0000313" key="3">
    <source>
        <dbReference type="Proteomes" id="UP000228934"/>
    </source>
</evidence>
<dbReference type="GO" id="GO:0032474">
    <property type="term" value="P:otolith morphogenesis"/>
    <property type="evidence" value="ECO:0007669"/>
    <property type="project" value="TreeGrafter"/>
</dbReference>